<dbReference type="GO" id="GO:0005886">
    <property type="term" value="C:plasma membrane"/>
    <property type="evidence" value="ECO:0007669"/>
    <property type="project" value="TreeGrafter"/>
</dbReference>
<keyword evidence="5 10" id="KW-1133">Transmembrane helix</keyword>
<evidence type="ECO:0000256" key="3">
    <source>
        <dbReference type="ARBA" id="ARBA00022692"/>
    </source>
</evidence>
<gene>
    <name evidence="12" type="ORF">APLA_LOCUS2862</name>
</gene>
<dbReference type="InterPro" id="IPR000832">
    <property type="entry name" value="GPCR_2_secretin-like"/>
</dbReference>
<dbReference type="Pfam" id="PF00002">
    <property type="entry name" value="7tm_2"/>
    <property type="match status" value="1"/>
</dbReference>
<dbReference type="Pfam" id="PF06652">
    <property type="entry name" value="Methuselah_N"/>
    <property type="match status" value="1"/>
</dbReference>
<feature type="transmembrane region" description="Helical" evidence="10">
    <location>
        <begin position="301"/>
        <end position="322"/>
    </location>
</feature>
<evidence type="ECO:0000256" key="1">
    <source>
        <dbReference type="ARBA" id="ARBA00004127"/>
    </source>
</evidence>
<dbReference type="GO" id="GO:0008528">
    <property type="term" value="F:G protein-coupled peptide receptor activity"/>
    <property type="evidence" value="ECO:0007669"/>
    <property type="project" value="TreeGrafter"/>
</dbReference>
<evidence type="ECO:0000256" key="5">
    <source>
        <dbReference type="ARBA" id="ARBA00022989"/>
    </source>
</evidence>
<dbReference type="OrthoDB" id="7883576at2759"/>
<keyword evidence="8" id="KW-0675">Receptor</keyword>
<feature type="domain" description="G-protein coupled receptors family 2 profile 2" evidence="11">
    <location>
        <begin position="138"/>
        <end position="395"/>
    </location>
</feature>
<dbReference type="CDD" id="cd15039">
    <property type="entry name" value="7tmB3_Methuselah-like"/>
    <property type="match status" value="1"/>
</dbReference>
<evidence type="ECO:0000259" key="11">
    <source>
        <dbReference type="PROSITE" id="PS50261"/>
    </source>
</evidence>
<evidence type="ECO:0000256" key="2">
    <source>
        <dbReference type="ARBA" id="ARBA00008979"/>
    </source>
</evidence>
<dbReference type="InterPro" id="IPR010596">
    <property type="entry name" value="Methuselah_N_dom"/>
</dbReference>
<dbReference type="InterPro" id="IPR051384">
    <property type="entry name" value="Mth_GPCR"/>
</dbReference>
<dbReference type="GO" id="GO:0007166">
    <property type="term" value="P:cell surface receptor signaling pathway"/>
    <property type="evidence" value="ECO:0007669"/>
    <property type="project" value="InterPro"/>
</dbReference>
<keyword evidence="7 10" id="KW-0472">Membrane</keyword>
<evidence type="ECO:0000256" key="4">
    <source>
        <dbReference type="ARBA" id="ARBA00022729"/>
    </source>
</evidence>
<dbReference type="Gene3D" id="1.20.1070.10">
    <property type="entry name" value="Rhodopsin 7-helix transmembrane proteins"/>
    <property type="match status" value="1"/>
</dbReference>
<keyword evidence="4" id="KW-0732">Signal</keyword>
<evidence type="ECO:0000256" key="10">
    <source>
        <dbReference type="SAM" id="Phobius"/>
    </source>
</evidence>
<evidence type="ECO:0000256" key="9">
    <source>
        <dbReference type="ARBA" id="ARBA00023224"/>
    </source>
</evidence>
<dbReference type="PROSITE" id="PS50261">
    <property type="entry name" value="G_PROTEIN_RECEP_F2_4"/>
    <property type="match status" value="1"/>
</dbReference>
<feature type="transmembrane region" description="Helical" evidence="10">
    <location>
        <begin position="251"/>
        <end position="272"/>
    </location>
</feature>
<organism evidence="12 13">
    <name type="scientific">Arctia plantaginis</name>
    <name type="common">Wood tiger moth</name>
    <name type="synonym">Phalaena plantaginis</name>
    <dbReference type="NCBI Taxonomy" id="874455"/>
    <lineage>
        <taxon>Eukaryota</taxon>
        <taxon>Metazoa</taxon>
        <taxon>Ecdysozoa</taxon>
        <taxon>Arthropoda</taxon>
        <taxon>Hexapoda</taxon>
        <taxon>Insecta</taxon>
        <taxon>Pterygota</taxon>
        <taxon>Neoptera</taxon>
        <taxon>Endopterygota</taxon>
        <taxon>Lepidoptera</taxon>
        <taxon>Glossata</taxon>
        <taxon>Ditrysia</taxon>
        <taxon>Noctuoidea</taxon>
        <taxon>Erebidae</taxon>
        <taxon>Arctiinae</taxon>
        <taxon>Arctia</taxon>
    </lineage>
</organism>
<dbReference type="PANTHER" id="PTHR47154:SF2">
    <property type="entry name" value="G-PROTEIN COUPLED RECEPTOR MTH-RELATED"/>
    <property type="match status" value="1"/>
</dbReference>
<dbReference type="EMBL" id="CADEBD010000276">
    <property type="protein sequence ID" value="CAB3227201.1"/>
    <property type="molecule type" value="Genomic_DNA"/>
</dbReference>
<name>A0A8S0Z432_ARCPL</name>
<comment type="subcellular location">
    <subcellularLocation>
        <location evidence="1">Endomembrane system</location>
        <topology evidence="1">Multi-pass membrane protein</topology>
    </subcellularLocation>
</comment>
<dbReference type="SUPFAM" id="SSF63877">
    <property type="entry name" value="Methuselah ectodomain"/>
    <property type="match status" value="1"/>
</dbReference>
<dbReference type="InterPro" id="IPR023311">
    <property type="entry name" value="Methusela_ecto_dom_2"/>
</dbReference>
<evidence type="ECO:0000256" key="7">
    <source>
        <dbReference type="ARBA" id="ARBA00023136"/>
    </source>
</evidence>
<evidence type="ECO:0000256" key="8">
    <source>
        <dbReference type="ARBA" id="ARBA00023170"/>
    </source>
</evidence>
<feature type="transmembrane region" description="Helical" evidence="10">
    <location>
        <begin position="175"/>
        <end position="196"/>
    </location>
</feature>
<keyword evidence="6" id="KW-0297">G-protein coupled receptor</keyword>
<keyword evidence="3 10" id="KW-0812">Transmembrane</keyword>
<keyword evidence="9" id="KW-0807">Transducer</keyword>
<proteinExistence type="inferred from homology"/>
<dbReference type="PANTHER" id="PTHR47154">
    <property type="entry name" value="G-PROTEIN COUPLED RECEPTOR MTH-RELATED"/>
    <property type="match status" value="1"/>
</dbReference>
<feature type="transmembrane region" description="Helical" evidence="10">
    <location>
        <begin position="378"/>
        <end position="395"/>
    </location>
</feature>
<dbReference type="InterPro" id="IPR017981">
    <property type="entry name" value="GPCR_2-like_7TM"/>
</dbReference>
<feature type="transmembrane region" description="Helical" evidence="10">
    <location>
        <begin position="146"/>
        <end position="163"/>
    </location>
</feature>
<dbReference type="AlphaFoldDB" id="A0A8S0Z432"/>
<comment type="caution">
    <text evidence="12">The sequence shown here is derived from an EMBL/GenBank/DDBJ whole genome shotgun (WGS) entry which is preliminary data.</text>
</comment>
<sequence>MERGCVCMKETCARKCCPFGQGYEKTTKKCIDLPEKFEPPVWEGSTLRSEFNITKEFHFLFNKMNCSRELEELRIPIRAMLLPFHLETNGKLYVEVTKGSSTIYGPDQYCIDNFVWDDNRTEISALICFKSDPAGENHYQVSSTCMLISCFFIVLTVAVYAWLPELRNLHGMVLMAHLLSFLVGFTFMATMQIKILRNDSEPETCTSFTFIIYFSLLSAFFWLNIMCYDIWFTFSGKRAIGGRPSSAGVRFLYYSIYAFGIPLLLTVLLVVLEFGVDNNISNLLPRIRLQGCFLFGNSKVLYFYVPILILCVANLVFFTLTAMKIAEIKKQTQVLNKKDKQRFLLYIKLFLVMGVNWILEVVSYFYPEADYIWKFTDAYNVLVGLIIFIIFVCKVKTLKMIRHRIKNCQRSNANIGEMKAISRIKLSHWRNGTGIRSSIDTIRTTIGQDSDTKSIRSDKLTDTLHS</sequence>
<evidence type="ECO:0000313" key="12">
    <source>
        <dbReference type="EMBL" id="CAB3227201.1"/>
    </source>
</evidence>
<accession>A0A8S0Z432</accession>
<comment type="similarity">
    <text evidence="2">Belongs to the G-protein coupled receptor 2 family. Mth subfamily.</text>
</comment>
<dbReference type="GO" id="GO:0012505">
    <property type="term" value="C:endomembrane system"/>
    <property type="evidence" value="ECO:0007669"/>
    <property type="project" value="UniProtKB-SubCell"/>
</dbReference>
<dbReference type="InterPro" id="IPR036272">
    <property type="entry name" value="Methuselah_N_sf"/>
</dbReference>
<evidence type="ECO:0000256" key="6">
    <source>
        <dbReference type="ARBA" id="ARBA00023040"/>
    </source>
</evidence>
<protein>
    <recommendedName>
        <fullName evidence="11">G-protein coupled receptors family 2 profile 2 domain-containing protein</fullName>
    </recommendedName>
</protein>
<evidence type="ECO:0000313" key="13">
    <source>
        <dbReference type="Proteomes" id="UP000494256"/>
    </source>
</evidence>
<feature type="transmembrane region" description="Helical" evidence="10">
    <location>
        <begin position="208"/>
        <end position="231"/>
    </location>
</feature>
<feature type="transmembrane region" description="Helical" evidence="10">
    <location>
        <begin position="343"/>
        <end position="366"/>
    </location>
</feature>
<dbReference type="Gene3D" id="2.170.180.11">
    <property type="entry name" value="Methuselah ectodomain, domain 2"/>
    <property type="match status" value="1"/>
</dbReference>
<dbReference type="Proteomes" id="UP000494256">
    <property type="component" value="Unassembled WGS sequence"/>
</dbReference>
<reference evidence="12 13" key="1">
    <citation type="submission" date="2020-04" db="EMBL/GenBank/DDBJ databases">
        <authorList>
            <person name="Wallbank WR R."/>
            <person name="Pardo Diaz C."/>
            <person name="Kozak K."/>
            <person name="Martin S."/>
            <person name="Jiggins C."/>
            <person name="Moest M."/>
            <person name="Warren A I."/>
            <person name="Byers J.R.P. K."/>
            <person name="Montejo-Kovacevich G."/>
            <person name="Yen C E."/>
        </authorList>
    </citation>
    <scope>NUCLEOTIDE SEQUENCE [LARGE SCALE GENOMIC DNA]</scope>
</reference>